<feature type="domain" description="HTH tetR-type" evidence="5">
    <location>
        <begin position="10"/>
        <end position="70"/>
    </location>
</feature>
<keyword evidence="3" id="KW-0804">Transcription</keyword>
<dbReference type="InterPro" id="IPR009057">
    <property type="entry name" value="Homeodomain-like_sf"/>
</dbReference>
<evidence type="ECO:0000313" key="6">
    <source>
        <dbReference type="EMBL" id="MBD1549643.1"/>
    </source>
</evidence>
<dbReference type="PANTHER" id="PTHR47506">
    <property type="entry name" value="TRANSCRIPTIONAL REGULATORY PROTEIN"/>
    <property type="match status" value="1"/>
</dbReference>
<organism evidence="6 7">
    <name type="scientific">Roseibium aggregatum</name>
    <dbReference type="NCBI Taxonomy" id="187304"/>
    <lineage>
        <taxon>Bacteria</taxon>
        <taxon>Pseudomonadati</taxon>
        <taxon>Pseudomonadota</taxon>
        <taxon>Alphaproteobacteria</taxon>
        <taxon>Hyphomicrobiales</taxon>
        <taxon>Stappiaceae</taxon>
        <taxon>Roseibium</taxon>
    </lineage>
</organism>
<dbReference type="SUPFAM" id="SSF46689">
    <property type="entry name" value="Homeodomain-like"/>
    <property type="match status" value="1"/>
</dbReference>
<dbReference type="EMBL" id="JABFCZ010000048">
    <property type="protein sequence ID" value="MBD1549643.1"/>
    <property type="molecule type" value="Genomic_DNA"/>
</dbReference>
<keyword evidence="2 4" id="KW-0238">DNA-binding</keyword>
<dbReference type="Gene3D" id="1.10.10.60">
    <property type="entry name" value="Homeodomain-like"/>
    <property type="match status" value="1"/>
</dbReference>
<sequence>MPRMSASAKEESHDRILTAAARLFRERGIEATSVADIMKAAGLTHGGFYRHFDSKQALVTAAFRRAVEELLSEAEAAPDREEAQARFLARYLSSEHVGDPGHGCPLIALGAEIARDDGPAQTEASSAMERMAALLATGEQDDVDPGLAMMALLLGAVSLARIAKSPELSAKMRAVGERGVDVLKSHWRD</sequence>
<dbReference type="AlphaFoldDB" id="A0A926P4Y3"/>
<dbReference type="PROSITE" id="PS01081">
    <property type="entry name" value="HTH_TETR_1"/>
    <property type="match status" value="1"/>
</dbReference>
<evidence type="ECO:0000256" key="4">
    <source>
        <dbReference type="PROSITE-ProRule" id="PRU00335"/>
    </source>
</evidence>
<dbReference type="SUPFAM" id="SSF48498">
    <property type="entry name" value="Tetracyclin repressor-like, C-terminal domain"/>
    <property type="match status" value="1"/>
</dbReference>
<dbReference type="InterPro" id="IPR036271">
    <property type="entry name" value="Tet_transcr_reg_TetR-rel_C_sf"/>
</dbReference>
<reference evidence="6" key="1">
    <citation type="submission" date="2020-05" db="EMBL/GenBank/DDBJ databases">
        <title>Identification of trans-AT polyketide cluster in two marine bacteria, producers of a novel glutaramide-containing polyketide sesbanimide D and analogs.</title>
        <authorList>
            <person name="Kacar D."/>
            <person name="Rodriguez P."/>
            <person name="Canedo L."/>
            <person name="Gonzalez E."/>
            <person name="Galan B."/>
            <person name="De La Calle F."/>
            <person name="Garcia J.L."/>
        </authorList>
    </citation>
    <scope>NUCLEOTIDE SEQUENCE</scope>
    <source>
        <strain evidence="6">PHM038</strain>
    </source>
</reference>
<evidence type="ECO:0000256" key="3">
    <source>
        <dbReference type="ARBA" id="ARBA00023163"/>
    </source>
</evidence>
<dbReference type="Proteomes" id="UP000598467">
    <property type="component" value="Unassembled WGS sequence"/>
</dbReference>
<evidence type="ECO:0000259" key="5">
    <source>
        <dbReference type="PROSITE" id="PS50977"/>
    </source>
</evidence>
<dbReference type="GO" id="GO:0003677">
    <property type="term" value="F:DNA binding"/>
    <property type="evidence" value="ECO:0007669"/>
    <property type="project" value="UniProtKB-UniRule"/>
</dbReference>
<dbReference type="PANTHER" id="PTHR47506:SF7">
    <property type="entry name" value="TRANSCRIPTIONAL REGULATORY PROTEIN"/>
    <property type="match status" value="1"/>
</dbReference>
<evidence type="ECO:0000256" key="1">
    <source>
        <dbReference type="ARBA" id="ARBA00023015"/>
    </source>
</evidence>
<gene>
    <name evidence="6" type="ORF">HK439_25600</name>
</gene>
<evidence type="ECO:0000313" key="7">
    <source>
        <dbReference type="Proteomes" id="UP000598467"/>
    </source>
</evidence>
<dbReference type="InterPro" id="IPR001647">
    <property type="entry name" value="HTH_TetR"/>
</dbReference>
<name>A0A926P4Y3_9HYPH</name>
<accession>A0A926P4Y3</accession>
<dbReference type="Gene3D" id="1.10.357.10">
    <property type="entry name" value="Tetracycline Repressor, domain 2"/>
    <property type="match status" value="1"/>
</dbReference>
<feature type="DNA-binding region" description="H-T-H motif" evidence="4">
    <location>
        <begin position="33"/>
        <end position="52"/>
    </location>
</feature>
<proteinExistence type="predicted"/>
<dbReference type="InterPro" id="IPR023772">
    <property type="entry name" value="DNA-bd_HTH_TetR-type_CS"/>
</dbReference>
<keyword evidence="1" id="KW-0805">Transcription regulation</keyword>
<dbReference type="Pfam" id="PF00440">
    <property type="entry name" value="TetR_N"/>
    <property type="match status" value="1"/>
</dbReference>
<dbReference type="RefSeq" id="WP_190294334.1">
    <property type="nucleotide sequence ID" value="NZ_JABFCZ010000048.1"/>
</dbReference>
<dbReference type="PRINTS" id="PR00455">
    <property type="entry name" value="HTHTETR"/>
</dbReference>
<evidence type="ECO:0000256" key="2">
    <source>
        <dbReference type="ARBA" id="ARBA00023125"/>
    </source>
</evidence>
<dbReference type="PROSITE" id="PS50977">
    <property type="entry name" value="HTH_TETR_2"/>
    <property type="match status" value="1"/>
</dbReference>
<comment type="caution">
    <text evidence="6">The sequence shown here is derived from an EMBL/GenBank/DDBJ whole genome shotgun (WGS) entry which is preliminary data.</text>
</comment>
<protein>
    <submittedName>
        <fullName evidence="6">TetR/AcrR family transcriptional regulator</fullName>
    </submittedName>
</protein>